<dbReference type="Gene3D" id="1.10.3720.10">
    <property type="entry name" value="MetI-like"/>
    <property type="match status" value="1"/>
</dbReference>
<comment type="subcellular location">
    <subcellularLocation>
        <location evidence="1 7">Cell membrane</location>
        <topology evidence="1 7">Multi-pass membrane protein</topology>
    </subcellularLocation>
</comment>
<keyword evidence="3" id="KW-1003">Cell membrane</keyword>
<sequence length="275" mass="28513">MSTAQPAGPARPAPPARLRGALAAGAPALAVGAAVVLLWQLLVTATGVQSFILPSPTDIFGALLDELPTILRDARVTLAAVLLGMALGGVSGLLGALLLTRLGRISGPLLTVAVILNCAPVVALAPIANNWLGVTSIWSKACVAGLMVFFPVLVNTTRGLRDVDTLHLELMSALAARPRHTLLLVRLPRSLPFFFNGLRLGAAASVIGVIVSEYFGGPSQALGVYIANQAALSRFAETWAGVLAASVMGLALFAVVAGCESRLVPWQRHRHDGDT</sequence>
<dbReference type="RefSeq" id="WP_311616870.1">
    <property type="nucleotide sequence ID" value="NZ_JAVREV010000003.1"/>
</dbReference>
<accession>A0ABU2S0B2</accession>
<keyword evidence="2 7" id="KW-0813">Transport</keyword>
<evidence type="ECO:0000313" key="9">
    <source>
        <dbReference type="EMBL" id="MDT0442442.1"/>
    </source>
</evidence>
<dbReference type="InterPro" id="IPR035906">
    <property type="entry name" value="MetI-like_sf"/>
</dbReference>
<feature type="domain" description="ABC transmembrane type-1" evidence="8">
    <location>
        <begin position="70"/>
        <end position="256"/>
    </location>
</feature>
<dbReference type="SUPFAM" id="SSF161098">
    <property type="entry name" value="MetI-like"/>
    <property type="match status" value="1"/>
</dbReference>
<evidence type="ECO:0000259" key="8">
    <source>
        <dbReference type="PROSITE" id="PS50928"/>
    </source>
</evidence>
<dbReference type="EMBL" id="JAVREV010000003">
    <property type="protein sequence ID" value="MDT0442442.1"/>
    <property type="molecule type" value="Genomic_DNA"/>
</dbReference>
<evidence type="ECO:0000313" key="10">
    <source>
        <dbReference type="Proteomes" id="UP001183615"/>
    </source>
</evidence>
<dbReference type="Pfam" id="PF00528">
    <property type="entry name" value="BPD_transp_1"/>
    <property type="match status" value="1"/>
</dbReference>
<feature type="transmembrane region" description="Helical" evidence="7">
    <location>
        <begin position="21"/>
        <end position="42"/>
    </location>
</feature>
<feature type="transmembrane region" description="Helical" evidence="7">
    <location>
        <begin position="137"/>
        <end position="154"/>
    </location>
</feature>
<evidence type="ECO:0000256" key="3">
    <source>
        <dbReference type="ARBA" id="ARBA00022475"/>
    </source>
</evidence>
<dbReference type="InterPro" id="IPR000515">
    <property type="entry name" value="MetI-like"/>
</dbReference>
<comment type="caution">
    <text evidence="9">The sequence shown here is derived from an EMBL/GenBank/DDBJ whole genome shotgun (WGS) entry which is preliminary data.</text>
</comment>
<keyword evidence="5 7" id="KW-1133">Transmembrane helix</keyword>
<feature type="transmembrane region" description="Helical" evidence="7">
    <location>
        <begin position="109"/>
        <end position="131"/>
    </location>
</feature>
<evidence type="ECO:0000256" key="4">
    <source>
        <dbReference type="ARBA" id="ARBA00022692"/>
    </source>
</evidence>
<name>A0ABU2S0B2_9ACTN</name>
<reference evidence="10" key="1">
    <citation type="submission" date="2023-07" db="EMBL/GenBank/DDBJ databases">
        <title>30 novel species of actinomycetes from the DSMZ collection.</title>
        <authorList>
            <person name="Nouioui I."/>
        </authorList>
    </citation>
    <scope>NUCLEOTIDE SEQUENCE [LARGE SCALE GENOMIC DNA]</scope>
    <source>
        <strain evidence="10">DSM 41886</strain>
    </source>
</reference>
<protein>
    <submittedName>
        <fullName evidence="9">ABC transporter permease subunit</fullName>
    </submittedName>
</protein>
<keyword evidence="10" id="KW-1185">Reference proteome</keyword>
<feature type="transmembrane region" description="Helical" evidence="7">
    <location>
        <begin position="193"/>
        <end position="215"/>
    </location>
</feature>
<dbReference type="PROSITE" id="PS50928">
    <property type="entry name" value="ABC_TM1"/>
    <property type="match status" value="1"/>
</dbReference>
<evidence type="ECO:0000256" key="6">
    <source>
        <dbReference type="ARBA" id="ARBA00023136"/>
    </source>
</evidence>
<feature type="transmembrane region" description="Helical" evidence="7">
    <location>
        <begin position="239"/>
        <end position="259"/>
    </location>
</feature>
<evidence type="ECO:0000256" key="2">
    <source>
        <dbReference type="ARBA" id="ARBA00022448"/>
    </source>
</evidence>
<keyword evidence="6 7" id="KW-0472">Membrane</keyword>
<feature type="transmembrane region" description="Helical" evidence="7">
    <location>
        <begin position="76"/>
        <end position="97"/>
    </location>
</feature>
<proteinExistence type="inferred from homology"/>
<dbReference type="PANTHER" id="PTHR30151">
    <property type="entry name" value="ALKANE SULFONATE ABC TRANSPORTER-RELATED, MEMBRANE SUBUNIT"/>
    <property type="match status" value="1"/>
</dbReference>
<keyword evidence="4 7" id="KW-0812">Transmembrane</keyword>
<organism evidence="9 10">
    <name type="scientific">Streptomyces johnsoniae</name>
    <dbReference type="NCBI Taxonomy" id="3075532"/>
    <lineage>
        <taxon>Bacteria</taxon>
        <taxon>Bacillati</taxon>
        <taxon>Actinomycetota</taxon>
        <taxon>Actinomycetes</taxon>
        <taxon>Kitasatosporales</taxon>
        <taxon>Streptomycetaceae</taxon>
        <taxon>Streptomyces</taxon>
    </lineage>
</organism>
<evidence type="ECO:0000256" key="1">
    <source>
        <dbReference type="ARBA" id="ARBA00004651"/>
    </source>
</evidence>
<evidence type="ECO:0000256" key="5">
    <source>
        <dbReference type="ARBA" id="ARBA00022989"/>
    </source>
</evidence>
<gene>
    <name evidence="9" type="ORF">RM779_07515</name>
</gene>
<dbReference type="Proteomes" id="UP001183615">
    <property type="component" value="Unassembled WGS sequence"/>
</dbReference>
<comment type="similarity">
    <text evidence="7">Belongs to the binding-protein-dependent transport system permease family.</text>
</comment>
<evidence type="ECO:0000256" key="7">
    <source>
        <dbReference type="RuleBase" id="RU363032"/>
    </source>
</evidence>
<dbReference type="PANTHER" id="PTHR30151:SF41">
    <property type="entry name" value="ABC TRANSPORTER PERMEASE PROTEIN"/>
    <property type="match status" value="1"/>
</dbReference>